<comment type="caution">
    <text evidence="1">The sequence shown here is derived from an EMBL/GenBank/DDBJ whole genome shotgun (WGS) entry which is preliminary data.</text>
</comment>
<gene>
    <name evidence="1" type="ORF">IPP58_10160</name>
</gene>
<dbReference type="EMBL" id="JADKIO010000008">
    <property type="protein sequence ID" value="MBK9796842.1"/>
    <property type="molecule type" value="Genomic_DNA"/>
</dbReference>
<organism evidence="1 2">
    <name type="scientific">Candidatus Geothrix skivensis</name>
    <dbReference type="NCBI Taxonomy" id="2954439"/>
    <lineage>
        <taxon>Bacteria</taxon>
        <taxon>Pseudomonadati</taxon>
        <taxon>Acidobacteriota</taxon>
        <taxon>Holophagae</taxon>
        <taxon>Holophagales</taxon>
        <taxon>Holophagaceae</taxon>
        <taxon>Geothrix</taxon>
    </lineage>
</organism>
<accession>A0A9D7SHZ2</accession>
<protein>
    <submittedName>
        <fullName evidence="1">Uncharacterized protein</fullName>
    </submittedName>
</protein>
<evidence type="ECO:0000313" key="1">
    <source>
        <dbReference type="EMBL" id="MBK9796842.1"/>
    </source>
</evidence>
<evidence type="ECO:0000313" key="2">
    <source>
        <dbReference type="Proteomes" id="UP000886657"/>
    </source>
</evidence>
<name>A0A9D7SHZ2_9BACT</name>
<sequence>MFAKAGIDAKDYDYAFYNARIGLYLSINPSQNDLEFFCFVGAFTGKDKWPIIQNSIHALANSEELAQAVISKQSTLFGPNARNVTAPTKEWKAQP</sequence>
<reference evidence="1" key="1">
    <citation type="submission" date="2020-10" db="EMBL/GenBank/DDBJ databases">
        <title>Connecting structure to function with the recovery of over 1000 high-quality activated sludge metagenome-assembled genomes encoding full-length rRNA genes using long-read sequencing.</title>
        <authorList>
            <person name="Singleton C.M."/>
            <person name="Petriglieri F."/>
            <person name="Kristensen J.M."/>
            <person name="Kirkegaard R.H."/>
            <person name="Michaelsen T.Y."/>
            <person name="Andersen M.H."/>
            <person name="Karst S.M."/>
            <person name="Dueholm M.S."/>
            <person name="Nielsen P.H."/>
            <person name="Albertsen M."/>
        </authorList>
    </citation>
    <scope>NUCLEOTIDE SEQUENCE</scope>
    <source>
        <strain evidence="1">Skiv_18-Q3-R9-52_MAXAC.067</strain>
    </source>
</reference>
<proteinExistence type="predicted"/>
<dbReference type="AlphaFoldDB" id="A0A9D7SHZ2"/>
<dbReference type="Proteomes" id="UP000886657">
    <property type="component" value="Unassembled WGS sequence"/>
</dbReference>